<dbReference type="PANTHER" id="PTHR35897:SF1">
    <property type="entry name" value="METHYLTRANSFERASE AUSD"/>
    <property type="match status" value="1"/>
</dbReference>
<evidence type="ECO:0008006" key="5">
    <source>
        <dbReference type="Google" id="ProtNLM"/>
    </source>
</evidence>
<proteinExistence type="predicted"/>
<name>A0AA39K5Z6_ARMTA</name>
<dbReference type="PANTHER" id="PTHR35897">
    <property type="entry name" value="METHYLTRANSFERASE AUSD"/>
    <property type="match status" value="1"/>
</dbReference>
<accession>A0AA39K5Z6</accession>
<organism evidence="3 4">
    <name type="scientific">Armillaria tabescens</name>
    <name type="common">Ringless honey mushroom</name>
    <name type="synonym">Agaricus tabescens</name>
    <dbReference type="NCBI Taxonomy" id="1929756"/>
    <lineage>
        <taxon>Eukaryota</taxon>
        <taxon>Fungi</taxon>
        <taxon>Dikarya</taxon>
        <taxon>Basidiomycota</taxon>
        <taxon>Agaricomycotina</taxon>
        <taxon>Agaricomycetes</taxon>
        <taxon>Agaricomycetidae</taxon>
        <taxon>Agaricales</taxon>
        <taxon>Marasmiineae</taxon>
        <taxon>Physalacriaceae</taxon>
        <taxon>Desarmillaria</taxon>
    </lineage>
</organism>
<keyword evidence="4" id="KW-1185">Reference proteome</keyword>
<dbReference type="EMBL" id="JAUEPS010000028">
    <property type="protein sequence ID" value="KAK0453986.1"/>
    <property type="molecule type" value="Genomic_DNA"/>
</dbReference>
<evidence type="ECO:0000313" key="3">
    <source>
        <dbReference type="EMBL" id="KAK0453986.1"/>
    </source>
</evidence>
<dbReference type="GO" id="GO:0016740">
    <property type="term" value="F:transferase activity"/>
    <property type="evidence" value="ECO:0007669"/>
    <property type="project" value="UniProtKB-KW"/>
</dbReference>
<dbReference type="RefSeq" id="XP_060328374.1">
    <property type="nucleotide sequence ID" value="XM_060477751.1"/>
</dbReference>
<dbReference type="InterPro" id="IPR051654">
    <property type="entry name" value="Meroterpenoid_MTases"/>
</dbReference>
<reference evidence="3" key="1">
    <citation type="submission" date="2023-06" db="EMBL/GenBank/DDBJ databases">
        <authorList>
            <consortium name="Lawrence Berkeley National Laboratory"/>
            <person name="Ahrendt S."/>
            <person name="Sahu N."/>
            <person name="Indic B."/>
            <person name="Wong-Bajracharya J."/>
            <person name="Merenyi Z."/>
            <person name="Ke H.-M."/>
            <person name="Monk M."/>
            <person name="Kocsube S."/>
            <person name="Drula E."/>
            <person name="Lipzen A."/>
            <person name="Balint B."/>
            <person name="Henrissat B."/>
            <person name="Andreopoulos B."/>
            <person name="Martin F.M."/>
            <person name="Harder C.B."/>
            <person name="Rigling D."/>
            <person name="Ford K.L."/>
            <person name="Foster G.D."/>
            <person name="Pangilinan J."/>
            <person name="Papanicolaou A."/>
            <person name="Barry K."/>
            <person name="LaButti K."/>
            <person name="Viragh M."/>
            <person name="Koriabine M."/>
            <person name="Yan M."/>
            <person name="Riley R."/>
            <person name="Champramary S."/>
            <person name="Plett K.L."/>
            <person name="Tsai I.J."/>
            <person name="Slot J."/>
            <person name="Sipos G."/>
            <person name="Plett J."/>
            <person name="Nagy L.G."/>
            <person name="Grigoriev I.V."/>
        </authorList>
    </citation>
    <scope>NUCLEOTIDE SEQUENCE</scope>
    <source>
        <strain evidence="3">CCBAS 213</strain>
    </source>
</reference>
<sequence length="204" mass="22699">MHTVGSDARKAVADGYPVEQVITSDLHPEFWDLGHKFFRSTPKTFPARFISADIFQLKDLAYEAVRTPPIDLSTVQLLSELRGNISALHASAFFHLFDEEGQFELAKIMASLLSSAPGSMIFGSHGSRPEKGIRTEVASNKGWSSDMFCHSPESWRSLWDGGVFPKGAVRVDVSLLETERPDMEAIKIDPSVKLYLLVWCITVL</sequence>
<gene>
    <name evidence="3" type="ORF">EV420DRAFT_1645207</name>
</gene>
<keyword evidence="2" id="KW-0949">S-adenosyl-L-methionine</keyword>
<keyword evidence="1" id="KW-0808">Transferase</keyword>
<protein>
    <recommendedName>
        <fullName evidence="5">Methyltransferase domain-containing protein</fullName>
    </recommendedName>
</protein>
<evidence type="ECO:0000256" key="2">
    <source>
        <dbReference type="ARBA" id="ARBA00022691"/>
    </source>
</evidence>
<comment type="caution">
    <text evidence="3">The sequence shown here is derived from an EMBL/GenBank/DDBJ whole genome shotgun (WGS) entry which is preliminary data.</text>
</comment>
<dbReference type="AlphaFoldDB" id="A0AA39K5Z6"/>
<evidence type="ECO:0000256" key="1">
    <source>
        <dbReference type="ARBA" id="ARBA00022679"/>
    </source>
</evidence>
<dbReference type="Proteomes" id="UP001175211">
    <property type="component" value="Unassembled WGS sequence"/>
</dbReference>
<dbReference type="GeneID" id="85361299"/>
<evidence type="ECO:0000313" key="4">
    <source>
        <dbReference type="Proteomes" id="UP001175211"/>
    </source>
</evidence>